<dbReference type="InterPro" id="IPR029058">
    <property type="entry name" value="AB_hydrolase_fold"/>
</dbReference>
<dbReference type="EMBL" id="JACKVC010000016">
    <property type="protein sequence ID" value="MCV7388805.1"/>
    <property type="molecule type" value="Genomic_DNA"/>
</dbReference>
<keyword evidence="4" id="KW-0378">Hydrolase</keyword>
<dbReference type="SUPFAM" id="SSF53474">
    <property type="entry name" value="alpha/beta-Hydrolases"/>
    <property type="match status" value="1"/>
</dbReference>
<feature type="compositionally biased region" description="Basic and acidic residues" evidence="1">
    <location>
        <begin position="51"/>
        <end position="81"/>
    </location>
</feature>
<gene>
    <name evidence="4" type="ORF">H5P34_12190</name>
</gene>
<dbReference type="Gene3D" id="3.40.50.1820">
    <property type="entry name" value="alpha/beta hydrolase"/>
    <property type="match status" value="1"/>
</dbReference>
<proteinExistence type="predicted"/>
<organism evidence="4 5">
    <name type="scientific">Mycolicibacterium porcinum</name>
    <dbReference type="NCBI Taxonomy" id="39693"/>
    <lineage>
        <taxon>Bacteria</taxon>
        <taxon>Bacillati</taxon>
        <taxon>Actinomycetota</taxon>
        <taxon>Actinomycetes</taxon>
        <taxon>Mycobacteriales</taxon>
        <taxon>Mycobacteriaceae</taxon>
        <taxon>Mycolicibacterium</taxon>
    </lineage>
</organism>
<evidence type="ECO:0000313" key="4">
    <source>
        <dbReference type="EMBL" id="MCV7388805.1"/>
    </source>
</evidence>
<dbReference type="GO" id="GO:0016787">
    <property type="term" value="F:hydrolase activity"/>
    <property type="evidence" value="ECO:0007669"/>
    <property type="project" value="UniProtKB-KW"/>
</dbReference>
<reference evidence="4" key="1">
    <citation type="submission" date="2020-07" db="EMBL/GenBank/DDBJ databases">
        <authorList>
            <person name="Pettersson B.M.F."/>
            <person name="Behra P.R.K."/>
            <person name="Ramesh M."/>
            <person name="Das S."/>
            <person name="Dasgupta S."/>
            <person name="Kirsebom L.A."/>
        </authorList>
    </citation>
    <scope>NUCLEOTIDE SEQUENCE</scope>
    <source>
        <strain evidence="4">DSM 44242</strain>
    </source>
</reference>
<feature type="region of interest" description="Disordered" evidence="1">
    <location>
        <begin position="34"/>
        <end position="105"/>
    </location>
</feature>
<feature type="region of interest" description="Disordered" evidence="1">
    <location>
        <begin position="123"/>
        <end position="146"/>
    </location>
</feature>
<feature type="chain" id="PRO_5043644379" evidence="2">
    <location>
        <begin position="38"/>
        <end position="595"/>
    </location>
</feature>
<dbReference type="Proteomes" id="UP001141659">
    <property type="component" value="Unassembled WGS sequence"/>
</dbReference>
<protein>
    <submittedName>
        <fullName evidence="4">Alpha/beta fold hydrolase</fullName>
    </submittedName>
</protein>
<dbReference type="Pfam" id="PF12697">
    <property type="entry name" value="Abhydrolase_6"/>
    <property type="match status" value="1"/>
</dbReference>
<evidence type="ECO:0000256" key="2">
    <source>
        <dbReference type="SAM" id="SignalP"/>
    </source>
</evidence>
<sequence>MIKPGRTIHVFMTMGWGVLVVALWMGLIAGAVSTAHADPGGDKSTTQSTNDSDKTTKQRDKAATRLGPRKDKTRRTDDGASRQRPRLSGPKSVSGTLPTPSEVRDAVDELGAQVRTTVTRLADRAPNIRTAQSLPRPKAATKRDAPKLPEVTDATVSDKAVPDIADAIDAVTQPADPKAPPAQVNTVIDRVVTEGRTVFADITDRVSKTVADQPVTRPIAQLATATVSTPVTAPRPAPLVNIVGSLVFNVVGAALQVFSGPPVLPPGSNVTVRTSTLDMPGTNQTVRADWYFPEDPDSATGVIYLQHGFMATGPMYSYTAAYLAEETNSIVVVPTLSSNLFDVNGEWIGGEPMQQSVADLFADDRPELTASAGAAAGHPVTLPSKFVLVGHSLGGMLVTGAAGRMVDNGAVDDLAGVVLLDAVDTHNDMPDALDQLTGANYRPVLLISSEPYVWNRNGTVGQELQAARPGEFNGVMLVGGRHIDGLQGANPILQFAEYLVAGFSQPQNVDAVKQISAGWINDMYNGTDTGVHGAPQESVEIPTPSGTATAVVLPFTSTEPVQATPWDGLVGPILDALFPYAVYEPLAGQSVALTV</sequence>
<dbReference type="AlphaFoldDB" id="A0AAW5T006"/>
<name>A0AAW5T006_9MYCO</name>
<dbReference type="InterPro" id="IPR000073">
    <property type="entry name" value="AB_hydrolase_1"/>
</dbReference>
<reference evidence="4" key="2">
    <citation type="journal article" date="2022" name="BMC Genomics">
        <title>Comparative genome analysis of mycobacteria focusing on tRNA and non-coding RNA.</title>
        <authorList>
            <person name="Behra P.R.K."/>
            <person name="Pettersson B.M.F."/>
            <person name="Ramesh M."/>
            <person name="Das S."/>
            <person name="Dasgupta S."/>
            <person name="Kirsebom L.A."/>
        </authorList>
    </citation>
    <scope>NUCLEOTIDE SEQUENCE</scope>
    <source>
        <strain evidence="4">DSM 44242</strain>
    </source>
</reference>
<comment type="caution">
    <text evidence="4">The sequence shown here is derived from an EMBL/GenBank/DDBJ whole genome shotgun (WGS) entry which is preliminary data.</text>
</comment>
<dbReference type="RefSeq" id="WP_133058080.1">
    <property type="nucleotide sequence ID" value="NZ_JACKVC010000016.1"/>
</dbReference>
<feature type="domain" description="AB hydrolase-1" evidence="3">
    <location>
        <begin position="307"/>
        <end position="441"/>
    </location>
</feature>
<evidence type="ECO:0000256" key="1">
    <source>
        <dbReference type="SAM" id="MobiDB-lite"/>
    </source>
</evidence>
<keyword evidence="2" id="KW-0732">Signal</keyword>
<evidence type="ECO:0000313" key="5">
    <source>
        <dbReference type="Proteomes" id="UP001141659"/>
    </source>
</evidence>
<accession>A0AAW5T006</accession>
<feature type="signal peptide" evidence="2">
    <location>
        <begin position="1"/>
        <end position="37"/>
    </location>
</feature>
<evidence type="ECO:0000259" key="3">
    <source>
        <dbReference type="Pfam" id="PF12697"/>
    </source>
</evidence>